<protein>
    <submittedName>
        <fullName evidence="2">Transcriptional regulator</fullName>
    </submittedName>
</protein>
<reference evidence="2" key="1">
    <citation type="journal article" date="2014" name="Int. J. Syst. Evol. Microbiol.">
        <title>Complete genome sequence of Corynebacterium casei LMG S-19264T (=DSM 44701T), isolated from a smear-ripened cheese.</title>
        <authorList>
            <consortium name="US DOE Joint Genome Institute (JGI-PGF)"/>
            <person name="Walter F."/>
            <person name="Albersmeier A."/>
            <person name="Kalinowski J."/>
            <person name="Ruckert C."/>
        </authorList>
    </citation>
    <scope>NUCLEOTIDE SEQUENCE</scope>
    <source>
        <strain evidence="2">JCM 3276</strain>
    </source>
</reference>
<accession>A0A918GUG1</accession>
<sequence length="288" mass="32591">MSGQHKPPHARNRAVGAVLRAIRLSQTTLTLEQVAEQTQMSLSTLSRIENGRRHISREDMATLLTVYKVPLRQRRELYEDAHTDNRACWWQRTLPEVLPDSLLVAGYGTDARVVTDWSIAVVPELLLTYRYARGWWRASGATDDEIERRWNACQEKQRGLSQVEYTAYIHELALRTPFGGVAALRDQLAHLIAAPERGLGIRMVRAGVPVGALGSAWTLIQFRRDPPVVHSELLRSSIVLHHPETSSYRAMLKEVERAACSAAATRERLRQIAETLSERGQQRAGEFR</sequence>
<dbReference type="Gene3D" id="1.10.260.40">
    <property type="entry name" value="lambda repressor-like DNA-binding domains"/>
    <property type="match status" value="1"/>
</dbReference>
<dbReference type="AlphaFoldDB" id="A0A918GUG1"/>
<evidence type="ECO:0000259" key="1">
    <source>
        <dbReference type="PROSITE" id="PS50943"/>
    </source>
</evidence>
<proteinExistence type="predicted"/>
<dbReference type="Proteomes" id="UP000660680">
    <property type="component" value="Unassembled WGS sequence"/>
</dbReference>
<name>A0A918GUG1_9PSEU</name>
<keyword evidence="3" id="KW-1185">Reference proteome</keyword>
<dbReference type="PROSITE" id="PS50943">
    <property type="entry name" value="HTH_CROC1"/>
    <property type="match status" value="1"/>
</dbReference>
<gene>
    <name evidence="2" type="ORF">GCM10010171_62930</name>
</gene>
<dbReference type="Pfam" id="PF13560">
    <property type="entry name" value="HTH_31"/>
    <property type="match status" value="1"/>
</dbReference>
<dbReference type="SUPFAM" id="SSF47413">
    <property type="entry name" value="lambda repressor-like DNA-binding domains"/>
    <property type="match status" value="1"/>
</dbReference>
<dbReference type="SMART" id="SM00530">
    <property type="entry name" value="HTH_XRE"/>
    <property type="match status" value="1"/>
</dbReference>
<comment type="caution">
    <text evidence="2">The sequence shown here is derived from an EMBL/GenBank/DDBJ whole genome shotgun (WGS) entry which is preliminary data.</text>
</comment>
<dbReference type="InterPro" id="IPR010982">
    <property type="entry name" value="Lambda_DNA-bd_dom_sf"/>
</dbReference>
<evidence type="ECO:0000313" key="3">
    <source>
        <dbReference type="Proteomes" id="UP000660680"/>
    </source>
</evidence>
<dbReference type="Pfam" id="PF19054">
    <property type="entry name" value="DUF5753"/>
    <property type="match status" value="1"/>
</dbReference>
<organism evidence="2 3">
    <name type="scientific">Actinokineospora fastidiosa</name>
    <dbReference type="NCBI Taxonomy" id="1816"/>
    <lineage>
        <taxon>Bacteria</taxon>
        <taxon>Bacillati</taxon>
        <taxon>Actinomycetota</taxon>
        <taxon>Actinomycetes</taxon>
        <taxon>Pseudonocardiales</taxon>
        <taxon>Pseudonocardiaceae</taxon>
        <taxon>Actinokineospora</taxon>
    </lineage>
</organism>
<dbReference type="EMBL" id="BMRB01000011">
    <property type="protein sequence ID" value="GGS59398.1"/>
    <property type="molecule type" value="Genomic_DNA"/>
</dbReference>
<evidence type="ECO:0000313" key="2">
    <source>
        <dbReference type="EMBL" id="GGS59398.1"/>
    </source>
</evidence>
<dbReference type="CDD" id="cd00093">
    <property type="entry name" value="HTH_XRE"/>
    <property type="match status" value="1"/>
</dbReference>
<dbReference type="GO" id="GO:0003677">
    <property type="term" value="F:DNA binding"/>
    <property type="evidence" value="ECO:0007669"/>
    <property type="project" value="InterPro"/>
</dbReference>
<dbReference type="InterPro" id="IPR001387">
    <property type="entry name" value="Cro/C1-type_HTH"/>
</dbReference>
<feature type="domain" description="HTH cro/C1-type" evidence="1">
    <location>
        <begin position="19"/>
        <end position="74"/>
    </location>
</feature>
<reference evidence="2" key="2">
    <citation type="submission" date="2020-09" db="EMBL/GenBank/DDBJ databases">
        <authorList>
            <person name="Sun Q."/>
            <person name="Ohkuma M."/>
        </authorList>
    </citation>
    <scope>NUCLEOTIDE SEQUENCE</scope>
    <source>
        <strain evidence="2">JCM 3276</strain>
    </source>
</reference>
<dbReference type="InterPro" id="IPR043917">
    <property type="entry name" value="DUF5753"/>
</dbReference>